<dbReference type="Pfam" id="PF24981">
    <property type="entry name" value="Beta-prop_ATRN-LZTR1"/>
    <property type="match status" value="1"/>
</dbReference>
<keyword evidence="3" id="KW-0677">Repeat</keyword>
<accession>A0A1B6L5R8</accession>
<reference evidence="6" key="1">
    <citation type="submission" date="2015-11" db="EMBL/GenBank/DDBJ databases">
        <title>De novo transcriptome assembly of four potential Pierce s Disease insect vectors from Arizona vineyards.</title>
        <authorList>
            <person name="Tassone E.E."/>
        </authorList>
    </citation>
    <scope>NUCLEOTIDE SEQUENCE</scope>
</reference>
<dbReference type="UniPathway" id="UPA00143"/>
<dbReference type="SUPFAM" id="SSF117281">
    <property type="entry name" value="Kelch motif"/>
    <property type="match status" value="1"/>
</dbReference>
<dbReference type="InterPro" id="IPR056737">
    <property type="entry name" value="Beta-prop_ATRN-MKLN-like"/>
</dbReference>
<name>A0A1B6L5R8_9HEMI</name>
<dbReference type="PIRSF" id="PIRSF037037">
    <property type="entry name" value="Kelch-like_protein_gigaxonin"/>
    <property type="match status" value="1"/>
</dbReference>
<dbReference type="Gene3D" id="1.25.40.420">
    <property type="match status" value="1"/>
</dbReference>
<protein>
    <recommendedName>
        <fullName evidence="1">Kelch-like protein diablo</fullName>
    </recommendedName>
</protein>
<dbReference type="Gene3D" id="3.30.710.10">
    <property type="entry name" value="Potassium Channel Kv1.1, Chain A"/>
    <property type="match status" value="1"/>
</dbReference>
<keyword evidence="2" id="KW-0880">Kelch repeat</keyword>
<evidence type="ECO:0000256" key="4">
    <source>
        <dbReference type="ARBA" id="ARBA00043912"/>
    </source>
</evidence>
<gene>
    <name evidence="6" type="ORF">g.28241</name>
</gene>
<dbReference type="EMBL" id="GEBQ01020919">
    <property type="protein sequence ID" value="JAT19058.1"/>
    <property type="molecule type" value="Transcribed_RNA"/>
</dbReference>
<feature type="domain" description="BTB" evidence="5">
    <location>
        <begin position="36"/>
        <end position="103"/>
    </location>
</feature>
<proteinExistence type="predicted"/>
<dbReference type="InterPro" id="IPR006652">
    <property type="entry name" value="Kelch_1"/>
</dbReference>
<dbReference type="InterPro" id="IPR011705">
    <property type="entry name" value="BACK"/>
</dbReference>
<evidence type="ECO:0000256" key="1">
    <source>
        <dbReference type="ARBA" id="ARBA00013699"/>
    </source>
</evidence>
<evidence type="ECO:0000256" key="2">
    <source>
        <dbReference type="ARBA" id="ARBA00022441"/>
    </source>
</evidence>
<dbReference type="Pfam" id="PF07707">
    <property type="entry name" value="BACK"/>
    <property type="match status" value="1"/>
</dbReference>
<dbReference type="GO" id="GO:0003779">
    <property type="term" value="F:actin binding"/>
    <property type="evidence" value="ECO:0007669"/>
    <property type="project" value="UniProtKB-KW"/>
</dbReference>
<dbReference type="SUPFAM" id="SSF54695">
    <property type="entry name" value="POZ domain"/>
    <property type="match status" value="1"/>
</dbReference>
<dbReference type="InterPro" id="IPR017096">
    <property type="entry name" value="BTB-kelch_protein"/>
</dbReference>
<evidence type="ECO:0000259" key="5">
    <source>
        <dbReference type="PROSITE" id="PS50097"/>
    </source>
</evidence>
<dbReference type="AlphaFoldDB" id="A0A1B6L5R8"/>
<dbReference type="Pfam" id="PF00651">
    <property type="entry name" value="BTB"/>
    <property type="match status" value="1"/>
</dbReference>
<dbReference type="SMART" id="SM00612">
    <property type="entry name" value="Kelch"/>
    <property type="match status" value="5"/>
</dbReference>
<evidence type="ECO:0000313" key="6">
    <source>
        <dbReference type="EMBL" id="JAT19058.1"/>
    </source>
</evidence>
<organism evidence="6">
    <name type="scientific">Graphocephala atropunctata</name>
    <dbReference type="NCBI Taxonomy" id="36148"/>
    <lineage>
        <taxon>Eukaryota</taxon>
        <taxon>Metazoa</taxon>
        <taxon>Ecdysozoa</taxon>
        <taxon>Arthropoda</taxon>
        <taxon>Hexapoda</taxon>
        <taxon>Insecta</taxon>
        <taxon>Pterygota</taxon>
        <taxon>Neoptera</taxon>
        <taxon>Paraneoptera</taxon>
        <taxon>Hemiptera</taxon>
        <taxon>Auchenorrhyncha</taxon>
        <taxon>Membracoidea</taxon>
        <taxon>Cicadellidae</taxon>
        <taxon>Cicadellinae</taxon>
        <taxon>Cicadellini</taxon>
        <taxon>Graphocephala</taxon>
    </lineage>
</organism>
<dbReference type="SMART" id="SM00875">
    <property type="entry name" value="BACK"/>
    <property type="match status" value="1"/>
</dbReference>
<dbReference type="InterPro" id="IPR000210">
    <property type="entry name" value="BTB/POZ_dom"/>
</dbReference>
<evidence type="ECO:0000256" key="3">
    <source>
        <dbReference type="ARBA" id="ARBA00022737"/>
    </source>
</evidence>
<comment type="function">
    <text evidence="4">Probable substrate-specific adapter of an E3 ubiquitin-protein ligase complex which mediates the ubiquitination and subsequent proteasomal degradation of target proteins. May have a role in synapse differentiation and growth.</text>
</comment>
<dbReference type="PANTHER" id="PTHR45632:SF3">
    <property type="entry name" value="KELCH-LIKE PROTEIN 32"/>
    <property type="match status" value="1"/>
</dbReference>
<dbReference type="SMART" id="SM00225">
    <property type="entry name" value="BTB"/>
    <property type="match status" value="1"/>
</dbReference>
<dbReference type="InterPro" id="IPR015915">
    <property type="entry name" value="Kelch-typ_b-propeller"/>
</dbReference>
<sequence length="584" mass="64539">MALSSEVIENLLYEDKLLARSILEGAIYLFENNILCDVELVIEGQKIEAHKSILAAASLYFRGMFCAGLKETTQREITIHDVDYDAMKSVIRYFYTSSITLTEENIFEVVNVADLLGVASLHSACSVFLQRALNVHNCISAYAVCCLHGYTDVAQRAVKLARKHFHHLMELDEFLDMPVDMLRACLEGKVLNVYSENSLLKRVCAWVKHDVERRGCYLPELLDHINLYTLDLGLAESSLYQLRSLEAQAYKWMERARHIRERPVTLTSRNKMRYSKEQQVVLSCGGFTGGPIANVEALSSGDSLWRCMVPSPGQTHGFRVLPPLKQARIYAATTYTDDYVYVIGGRNDSGPLASVERYSVDANEWDECVPLPEPLEGAAAAVSNNSVFVTGGFNTSGGVTNKAWVLEPGFKSWRSLPSMSHNRSHHGLLAAHGYVYAIAGAGADGVVQASVERMSTRTQHWESLSPLQEPRSHCACVTVDSRLYVIGGLDSAGQALLSVQMYDTLQQEWSAETPLPVGRHSHGATLADSRIYVAAGSDGVHQLATCDIYNPHTRRWHCKPSLARSRVGQAMATITLPVSPPPSA</sequence>
<dbReference type="GO" id="GO:0016567">
    <property type="term" value="P:protein ubiquitination"/>
    <property type="evidence" value="ECO:0007669"/>
    <property type="project" value="UniProtKB-UniPathway"/>
</dbReference>
<dbReference type="PANTHER" id="PTHR45632">
    <property type="entry name" value="LD33804P"/>
    <property type="match status" value="1"/>
</dbReference>
<dbReference type="Gene3D" id="2.120.10.80">
    <property type="entry name" value="Kelch-type beta propeller"/>
    <property type="match status" value="2"/>
</dbReference>
<dbReference type="PROSITE" id="PS50097">
    <property type="entry name" value="BTB"/>
    <property type="match status" value="1"/>
</dbReference>
<dbReference type="InterPro" id="IPR011333">
    <property type="entry name" value="SKP1/BTB/POZ_sf"/>
</dbReference>